<evidence type="ECO:0000256" key="2">
    <source>
        <dbReference type="ARBA" id="ARBA00022803"/>
    </source>
</evidence>
<dbReference type="RefSeq" id="WP_189825470.1">
    <property type="nucleotide sequence ID" value="NZ_BMVC01000011.1"/>
</dbReference>
<evidence type="ECO:0000313" key="6">
    <source>
        <dbReference type="Proteomes" id="UP000638353"/>
    </source>
</evidence>
<comment type="caution">
    <text evidence="5">The sequence shown here is derived from an EMBL/GenBank/DDBJ whole genome shotgun (WGS) entry which is preliminary data.</text>
</comment>
<dbReference type="PANTHER" id="PTHR44858">
    <property type="entry name" value="TETRATRICOPEPTIDE REPEAT PROTEIN 6"/>
    <property type="match status" value="1"/>
</dbReference>
<accession>A0A918X1W8</accession>
<evidence type="ECO:0000313" key="5">
    <source>
        <dbReference type="EMBL" id="GHD04083.1"/>
    </source>
</evidence>
<dbReference type="InterPro" id="IPR027417">
    <property type="entry name" value="P-loop_NTPase"/>
</dbReference>
<evidence type="ECO:0000256" key="1">
    <source>
        <dbReference type="ARBA" id="ARBA00022737"/>
    </source>
</evidence>
<dbReference type="PROSITE" id="PS50005">
    <property type="entry name" value="TPR"/>
    <property type="match status" value="2"/>
</dbReference>
<feature type="repeat" description="TPR" evidence="3">
    <location>
        <begin position="546"/>
        <end position="579"/>
    </location>
</feature>
<dbReference type="EMBL" id="BMVC01000011">
    <property type="protein sequence ID" value="GHD04083.1"/>
    <property type="molecule type" value="Genomic_DNA"/>
</dbReference>
<evidence type="ECO:0008006" key="7">
    <source>
        <dbReference type="Google" id="ProtNLM"/>
    </source>
</evidence>
<proteinExistence type="predicted"/>
<name>A0A918X1W8_9ACTN</name>
<dbReference type="InterPro" id="IPR050498">
    <property type="entry name" value="Ycf3"/>
</dbReference>
<organism evidence="5 6">
    <name type="scientific">Streptomyces finlayi</name>
    <dbReference type="NCBI Taxonomy" id="67296"/>
    <lineage>
        <taxon>Bacteria</taxon>
        <taxon>Bacillati</taxon>
        <taxon>Actinomycetota</taxon>
        <taxon>Actinomycetes</taxon>
        <taxon>Kitasatosporales</taxon>
        <taxon>Streptomycetaceae</taxon>
        <taxon>Streptomyces</taxon>
    </lineage>
</organism>
<feature type="repeat" description="TPR" evidence="3">
    <location>
        <begin position="614"/>
        <end position="647"/>
    </location>
</feature>
<dbReference type="SUPFAM" id="SSF48452">
    <property type="entry name" value="TPR-like"/>
    <property type="match status" value="2"/>
</dbReference>
<sequence>MAERPLSRQELVRRRRRSGFVGRRAEMDAFRENLARDPAADDFRFLFHVRGNAGVGKTSLLRQWEELAQSRGGAATAYVDDTVHSPVEAMEAVAERFGRQGAGFRRFAKQLETYRQRLHEAQGAAGGQTGPEVPSPDGELAPPSPSSTVAAQVGLVGLGMVPGLGAFVGAVDPQQVAQGADRLRAALGARLRSQDDVRLVLDPVRTLTPVFLEELAEAARKRPWLVLFFDVYERTGPALDEWLRDIAFDEVHGELPANVQLVLSGQGRLDARCWGDWLDLVAEVPLEVFTEEEARALLALQGIADERVVEVVLRLSGGLPVLVHTLAQARPGSAEAVDDPSGTAVERFLKWENDPARREAALACALPLQFDEDVFRAVVPAEAAEEYGWVRRLAFVTDRGGRCRYHEVVRAPMLRHQRTTSPARWREAQEALAALFRAGRERREEVLAEDERWGDAQWREERAGETYHRLCADPLRALPDALVEVAEACEQGEGVLRRWVQLLVRAGEDGGEEEVAAWGWRLAGGDRAGVLDELLAGRGLAPAGRVRAHCICGLLHARAERYDEALADFRAAVALDPGSVDGWEGLARTLLDAGRTAESLAAWDEVVRVAPQDADHLTYRGWLRLREGLRDEALADFDRAVELDPRQDWAYVNRAFLMRELGRAREGLADADRALAVDPGYPGAHMERGRCLKDLDRWDEAERAMRRAADREEERAQVPWCRVYLAALLLDYGRYADALTEIDRALAPEEGELRGAGWPYSLRAWALYGIGGREAEALAELNRSAEIGDWEVHTSAMRGWVAWQMDELDLAEREFTRVLEQEPDRPWCLGGRAVVRAYAGRHEDATADLTLAFVRHLGLSEAEAEEAIARPVVELLREHLPADRAAVTAAVRLVALYTDQVRWPGRAGHVASVLALRPSPRLIVGGVGVLRRAVAAVEAVQGGEPAADGPRRGVAWRRTWTLRAVGPLLRILDRLPGG</sequence>
<reference evidence="5" key="1">
    <citation type="journal article" date="2014" name="Int. J. Syst. Evol. Microbiol.">
        <title>Complete genome sequence of Corynebacterium casei LMG S-19264T (=DSM 44701T), isolated from a smear-ripened cheese.</title>
        <authorList>
            <consortium name="US DOE Joint Genome Institute (JGI-PGF)"/>
            <person name="Walter F."/>
            <person name="Albersmeier A."/>
            <person name="Kalinowski J."/>
            <person name="Ruckert C."/>
        </authorList>
    </citation>
    <scope>NUCLEOTIDE SEQUENCE</scope>
    <source>
        <strain evidence="5">JCM 4637</strain>
    </source>
</reference>
<dbReference type="PANTHER" id="PTHR44858:SF1">
    <property type="entry name" value="UDP-N-ACETYLGLUCOSAMINE--PEPTIDE N-ACETYLGLUCOSAMINYLTRANSFERASE SPINDLY-RELATED"/>
    <property type="match status" value="1"/>
</dbReference>
<dbReference type="Pfam" id="PF13432">
    <property type="entry name" value="TPR_16"/>
    <property type="match status" value="3"/>
</dbReference>
<dbReference type="Proteomes" id="UP000638353">
    <property type="component" value="Unassembled WGS sequence"/>
</dbReference>
<reference evidence="5" key="2">
    <citation type="submission" date="2020-09" db="EMBL/GenBank/DDBJ databases">
        <authorList>
            <person name="Sun Q."/>
            <person name="Ohkuma M."/>
        </authorList>
    </citation>
    <scope>NUCLEOTIDE SEQUENCE</scope>
    <source>
        <strain evidence="5">JCM 4637</strain>
    </source>
</reference>
<keyword evidence="2 3" id="KW-0802">TPR repeat</keyword>
<protein>
    <recommendedName>
        <fullName evidence="7">Tetratricopeptide repeat protein</fullName>
    </recommendedName>
</protein>
<dbReference type="InterPro" id="IPR019734">
    <property type="entry name" value="TPR_rpt"/>
</dbReference>
<dbReference type="Gene3D" id="1.25.40.10">
    <property type="entry name" value="Tetratricopeptide repeat domain"/>
    <property type="match status" value="3"/>
</dbReference>
<dbReference type="AlphaFoldDB" id="A0A918X1W8"/>
<dbReference type="SMART" id="SM00028">
    <property type="entry name" value="TPR"/>
    <property type="match status" value="7"/>
</dbReference>
<feature type="region of interest" description="Disordered" evidence="4">
    <location>
        <begin position="121"/>
        <end position="147"/>
    </location>
</feature>
<dbReference type="SUPFAM" id="SSF52540">
    <property type="entry name" value="P-loop containing nucleoside triphosphate hydrolases"/>
    <property type="match status" value="1"/>
</dbReference>
<dbReference type="InterPro" id="IPR011990">
    <property type="entry name" value="TPR-like_helical_dom_sf"/>
</dbReference>
<evidence type="ECO:0000256" key="4">
    <source>
        <dbReference type="SAM" id="MobiDB-lite"/>
    </source>
</evidence>
<gene>
    <name evidence="5" type="ORF">GCM10010334_52440</name>
</gene>
<keyword evidence="1" id="KW-0677">Repeat</keyword>
<evidence type="ECO:0000256" key="3">
    <source>
        <dbReference type="PROSITE-ProRule" id="PRU00339"/>
    </source>
</evidence>